<dbReference type="GO" id="GO:0000398">
    <property type="term" value="P:mRNA splicing, via spliceosome"/>
    <property type="evidence" value="ECO:0000318"/>
    <property type="project" value="GO_Central"/>
</dbReference>
<feature type="region of interest" description="Disordered" evidence="5">
    <location>
        <begin position="602"/>
        <end position="641"/>
    </location>
</feature>
<keyword evidence="2" id="KW-0507">mRNA processing</keyword>
<keyword evidence="11" id="KW-1267">Proteomics identification</keyword>
<organism evidence="9 10">
    <name type="scientific">Zea mays</name>
    <name type="common">Maize</name>
    <dbReference type="NCBI Taxonomy" id="4577"/>
    <lineage>
        <taxon>Eukaryota</taxon>
        <taxon>Viridiplantae</taxon>
        <taxon>Streptophyta</taxon>
        <taxon>Embryophyta</taxon>
        <taxon>Tracheophyta</taxon>
        <taxon>Spermatophyta</taxon>
        <taxon>Magnoliopsida</taxon>
        <taxon>Liliopsida</taxon>
        <taxon>Poales</taxon>
        <taxon>Poaceae</taxon>
        <taxon>PACMAD clade</taxon>
        <taxon>Panicoideae</taxon>
        <taxon>Andropogonodae</taxon>
        <taxon>Andropogoneae</taxon>
        <taxon>Tripsacinae</taxon>
        <taxon>Zea</taxon>
    </lineage>
</organism>
<evidence type="ECO:0000259" key="7">
    <source>
        <dbReference type="Pfam" id="PF08572"/>
    </source>
</evidence>
<feature type="compositionally biased region" description="Basic and acidic residues" evidence="5">
    <location>
        <begin position="1"/>
        <end position="26"/>
    </location>
</feature>
<evidence type="ECO:0000256" key="4">
    <source>
        <dbReference type="ARBA" id="ARBA00023242"/>
    </source>
</evidence>
<dbReference type="PaxDb" id="4577-GRMZM2G375172_P01"/>
<dbReference type="EnsemblPlants" id="Zm00001eb238080_T002">
    <property type="protein sequence ID" value="Zm00001eb238080_P002"/>
    <property type="gene ID" value="Zm00001eb238080"/>
</dbReference>
<dbReference type="eggNOG" id="KOG2769">
    <property type="taxonomic scope" value="Eukaryota"/>
</dbReference>
<evidence type="ECO:0000313" key="8">
    <source>
        <dbReference type="EMBL" id="AQK70044.1"/>
    </source>
</evidence>
<dbReference type="STRING" id="4577.A0A1D6H5E5"/>
<feature type="compositionally biased region" description="Polar residues" evidence="5">
    <location>
        <begin position="209"/>
        <end position="226"/>
    </location>
</feature>
<dbReference type="FunCoup" id="A0A1D6H5E5">
    <property type="interactions" value="2853"/>
</dbReference>
<name>A0A1D6H5E5_MAIZE</name>
<reference evidence="8" key="2">
    <citation type="submission" date="2015-12" db="EMBL/GenBank/DDBJ databases">
        <title>Update maize B73 reference genome by single molecule sequencing technologies.</title>
        <authorList>
            <consortium name="Maize Genome Sequencing Project"/>
            <person name="Ware D."/>
        </authorList>
    </citation>
    <scope>NUCLEOTIDE SEQUENCE</scope>
    <source>
        <tissue evidence="8">Seedling</tissue>
    </source>
</reference>
<dbReference type="Gramene" id="Zm00001eb238080_T002">
    <property type="protein sequence ID" value="Zm00001eb238080_P002"/>
    <property type="gene ID" value="Zm00001eb238080"/>
</dbReference>
<dbReference type="Pfam" id="PF08572">
    <property type="entry name" value="PRP3"/>
    <property type="match status" value="1"/>
</dbReference>
<evidence type="ECO:0000256" key="5">
    <source>
        <dbReference type="SAM" id="MobiDB-lite"/>
    </source>
</evidence>
<reference evidence="9" key="3">
    <citation type="submission" date="2019-07" db="EMBL/GenBank/DDBJ databases">
        <authorList>
            <person name="Seetharam A."/>
            <person name="Woodhouse M."/>
            <person name="Cannon E."/>
        </authorList>
    </citation>
    <scope>NUCLEOTIDE SEQUENCE [LARGE SCALE GENOMIC DNA]</scope>
    <source>
        <strain evidence="9">cv. B73</strain>
    </source>
</reference>
<dbReference type="Pfam" id="PF06544">
    <property type="entry name" value="Prp3_C"/>
    <property type="match status" value="1"/>
</dbReference>
<feature type="compositionally biased region" description="Basic and acidic residues" evidence="5">
    <location>
        <begin position="165"/>
        <end position="180"/>
    </location>
</feature>
<dbReference type="PANTHER" id="PTHR14212:SF0">
    <property type="entry name" value="U4_U6 SMALL NUCLEAR RIBONUCLEOPROTEIN PRP3"/>
    <property type="match status" value="1"/>
</dbReference>
<protein>
    <submittedName>
        <fullName evidence="8">Pre-mRNA-splicing factor 3</fullName>
    </submittedName>
</protein>
<feature type="compositionally biased region" description="Basic and acidic residues" evidence="5">
    <location>
        <begin position="107"/>
        <end position="132"/>
    </location>
</feature>
<feature type="compositionally biased region" description="Low complexity" evidence="5">
    <location>
        <begin position="227"/>
        <end position="243"/>
    </location>
</feature>
<dbReference type="AlphaFoldDB" id="A0A1D6H5E5"/>
<dbReference type="KEGG" id="zma:100217215"/>
<feature type="compositionally biased region" description="Basic and acidic residues" evidence="5">
    <location>
        <begin position="140"/>
        <end position="155"/>
    </location>
</feature>
<reference evidence="9" key="4">
    <citation type="submission" date="2021-05" db="UniProtKB">
        <authorList>
            <consortium name="EnsemblPlants"/>
        </authorList>
    </citation>
    <scope>IDENTIFICATION</scope>
    <source>
        <strain evidence="9">cv. B73</strain>
    </source>
</reference>
<dbReference type="IntAct" id="A0A1D6H5E5">
    <property type="interactions" value="1"/>
</dbReference>
<keyword evidence="3" id="KW-0508">mRNA splicing</keyword>
<dbReference type="ExpressionAtlas" id="A0A1D6H5E5">
    <property type="expression patterns" value="baseline and differential"/>
</dbReference>
<sequence>MDRDRSSRRTRNDDGHHRSRGRDDDRHRRRSRHDTEDHQHDGGDEDRRHRRHRDKDGGRGGEDDRRHRDHHDKDDSRCHRYRDGGDDDRRRGNRRSVSPSESPPPSAKRDRSSSRPRELVERRDSTDREPRSPSRKRKGHEGGGDGDEPGREGGKRARASVDPPPPKEERPRRERRRFEDVGANGKNGDVSKSSKEISSHGQKGELSINGDSQNGNGPNAGSQQLLSAVPMPSSVPIPSKVSSITTNNANEGVSIRSDEVTVKSSTDGSATSAAGKSSNLSLDALAKAKKALQLKKELSEKLKKLPMLNNKLGTSVTATQVSKEEAKTSVSAVDAQLFSKGEAKPTDVSVLPTSTISGTPAVGGAIGIPGLTNIPNLESVKRAQELAAKMGFRQDPQFGPLINLFPGTSTEVTVPQRPAKAPVLRLDAQGREIDEQGNVISMTKPTNLSTLKVNINKQKKEAFQIIKPDLDSLAKSSVHFDERMGINQKKLLRLKRPGFQFVEEGKLTRQAELQKIKSQFGEAQAKELKVKQAQLAKAKTEVDMNPNLIEVALGVRAPKQKQKEEIPEIEPWDAKILLSATYEDVSVEKLNLDKITIYVEHPEPYDPPAEPAPPPPQPLKLTKKEQKKLRTQRRLAKEKDRQEMIRQGLLEPPKPKVKMSNLMKVLGSEAVQDPTRMEMEIRTAAAEREQAHVDRNIARKLTPSERREKKERKLFDDPTNTVETIVCVYKIRDLSHPQTRFKVDVNAQENKLTGAAVITDSISVVVVEGGKKSIKRYNKLMLNRIDWAAAVGGDEDAEAEAEADKPVNSCELVWQGSVAKPTFHRFTVHNCRSESAAKKIFVDASVPHYWDLAVNSSEGSP</sequence>
<keyword evidence="4" id="KW-0539">Nucleus</keyword>
<feature type="domain" description="Pre-mRNA-splicing factor 3" evidence="7">
    <location>
        <begin position="479"/>
        <end position="702"/>
    </location>
</feature>
<reference evidence="10" key="1">
    <citation type="journal article" date="2009" name="Science">
        <title>The B73 maize genome: complexity, diversity, and dynamics.</title>
        <authorList>
            <person name="Schnable P.S."/>
            <person name="Ware D."/>
            <person name="Fulton R.S."/>
            <person name="Stein J.C."/>
            <person name="Wei F."/>
            <person name="Pasternak S."/>
            <person name="Liang C."/>
            <person name="Zhang J."/>
            <person name="Fulton L."/>
            <person name="Graves T.A."/>
            <person name="Minx P."/>
            <person name="Reily A.D."/>
            <person name="Courtney L."/>
            <person name="Kruchowski S.S."/>
            <person name="Tomlinson C."/>
            <person name="Strong C."/>
            <person name="Delehaunty K."/>
            <person name="Fronick C."/>
            <person name="Courtney B."/>
            <person name="Rock S.M."/>
            <person name="Belter E."/>
            <person name="Du F."/>
            <person name="Kim K."/>
            <person name="Abbott R.M."/>
            <person name="Cotton M."/>
            <person name="Levy A."/>
            <person name="Marchetto P."/>
            <person name="Ochoa K."/>
            <person name="Jackson S.M."/>
            <person name="Gillam B."/>
            <person name="Chen W."/>
            <person name="Yan L."/>
            <person name="Higginbotham J."/>
            <person name="Cardenas M."/>
            <person name="Waligorski J."/>
            <person name="Applebaum E."/>
            <person name="Phelps L."/>
            <person name="Falcone J."/>
            <person name="Kanchi K."/>
            <person name="Thane T."/>
            <person name="Scimone A."/>
            <person name="Thane N."/>
            <person name="Henke J."/>
            <person name="Wang T."/>
            <person name="Ruppert J."/>
            <person name="Shah N."/>
            <person name="Rotter K."/>
            <person name="Hodges J."/>
            <person name="Ingenthron E."/>
            <person name="Cordes M."/>
            <person name="Kohlberg S."/>
            <person name="Sgro J."/>
            <person name="Delgado B."/>
            <person name="Mead K."/>
            <person name="Chinwalla A."/>
            <person name="Leonard S."/>
            <person name="Crouse K."/>
            <person name="Collura K."/>
            <person name="Kudrna D."/>
            <person name="Currie J."/>
            <person name="He R."/>
            <person name="Angelova A."/>
            <person name="Rajasekar S."/>
            <person name="Mueller T."/>
            <person name="Lomeli R."/>
            <person name="Scara G."/>
            <person name="Ko A."/>
            <person name="Delaney K."/>
            <person name="Wissotski M."/>
            <person name="Lopez G."/>
            <person name="Campos D."/>
            <person name="Braidotti M."/>
            <person name="Ashley E."/>
            <person name="Golser W."/>
            <person name="Kim H."/>
            <person name="Lee S."/>
            <person name="Lin J."/>
            <person name="Dujmic Z."/>
            <person name="Kim W."/>
            <person name="Talag J."/>
            <person name="Zuccolo A."/>
            <person name="Fan C."/>
            <person name="Sebastian A."/>
            <person name="Kramer M."/>
            <person name="Spiegel L."/>
            <person name="Nascimento L."/>
            <person name="Zutavern T."/>
            <person name="Miller B."/>
            <person name="Ambroise C."/>
            <person name="Muller S."/>
            <person name="Spooner W."/>
            <person name="Narechania A."/>
            <person name="Ren L."/>
            <person name="Wei S."/>
            <person name="Kumari S."/>
            <person name="Faga B."/>
            <person name="Levy M.J."/>
            <person name="McMahan L."/>
            <person name="Van Buren P."/>
            <person name="Vaughn M.W."/>
            <person name="Ying K."/>
            <person name="Yeh C.-T."/>
            <person name="Emrich S.J."/>
            <person name="Jia Y."/>
            <person name="Kalyanaraman A."/>
            <person name="Hsia A.-P."/>
            <person name="Barbazuk W.B."/>
            <person name="Baucom R.S."/>
            <person name="Brutnell T.P."/>
            <person name="Carpita N.C."/>
            <person name="Chaparro C."/>
            <person name="Chia J.-M."/>
            <person name="Deragon J.-M."/>
            <person name="Estill J.C."/>
            <person name="Fu Y."/>
            <person name="Jeddeloh J.A."/>
            <person name="Han Y."/>
            <person name="Lee H."/>
            <person name="Li P."/>
            <person name="Lisch D.R."/>
            <person name="Liu S."/>
            <person name="Liu Z."/>
            <person name="Nagel D.H."/>
            <person name="McCann M.C."/>
            <person name="SanMiguel P."/>
            <person name="Myers A.M."/>
            <person name="Nettleton D."/>
            <person name="Nguyen J."/>
            <person name="Penning B.W."/>
            <person name="Ponnala L."/>
            <person name="Schneider K.L."/>
            <person name="Schwartz D.C."/>
            <person name="Sharma A."/>
            <person name="Soderlund C."/>
            <person name="Springer N.M."/>
            <person name="Sun Q."/>
            <person name="Wang H."/>
            <person name="Waterman M."/>
            <person name="Westerman R."/>
            <person name="Wolfgruber T.K."/>
            <person name="Yang L."/>
            <person name="Yu Y."/>
            <person name="Zhang L."/>
            <person name="Zhou S."/>
            <person name="Zhu Q."/>
            <person name="Bennetzen J.L."/>
            <person name="Dawe R.K."/>
            <person name="Jiang J."/>
            <person name="Jiang N."/>
            <person name="Presting G.G."/>
            <person name="Wessler S.R."/>
            <person name="Aluru S."/>
            <person name="Martienssen R.A."/>
            <person name="Clifton S.W."/>
            <person name="McCombie W.R."/>
            <person name="Wing R.A."/>
            <person name="Wilson R.K."/>
        </authorList>
    </citation>
    <scope>NUCLEOTIDE SEQUENCE [LARGE SCALE GENOMIC DNA]</scope>
    <source>
        <strain evidence="10">cv. B73</strain>
    </source>
</reference>
<feature type="domain" description="Small nuclear ribonucleoprotein Prp3 C-terminal" evidence="6">
    <location>
        <begin position="727"/>
        <end position="853"/>
    </location>
</feature>
<dbReference type="InterPro" id="IPR010541">
    <property type="entry name" value="Prp3_C"/>
</dbReference>
<dbReference type="InterPro" id="IPR027104">
    <property type="entry name" value="Prp3"/>
</dbReference>
<dbReference type="Proteomes" id="UP000007305">
    <property type="component" value="Chromosome 5"/>
</dbReference>
<dbReference type="EMBL" id="CM000781">
    <property type="protein sequence ID" value="AQK70047.1"/>
    <property type="molecule type" value="Genomic_DNA"/>
</dbReference>
<proteinExistence type="evidence at protein level"/>
<dbReference type="OrthoDB" id="10264544at2759"/>
<evidence type="ECO:0000256" key="1">
    <source>
        <dbReference type="ARBA" id="ARBA00004123"/>
    </source>
</evidence>
<feature type="compositionally biased region" description="Basic and acidic residues" evidence="5">
    <location>
        <begin position="33"/>
        <end position="47"/>
    </location>
</feature>
<dbReference type="PANTHER" id="PTHR14212">
    <property type="entry name" value="U4/U6-ASSOCIATED RNA SPLICING FACTOR-RELATED"/>
    <property type="match status" value="1"/>
</dbReference>
<evidence type="ECO:0000313" key="10">
    <source>
        <dbReference type="Proteomes" id="UP000007305"/>
    </source>
</evidence>
<dbReference type="CDD" id="cd24162">
    <property type="entry name" value="Prp3_C"/>
    <property type="match status" value="1"/>
</dbReference>
<evidence type="ECO:0000256" key="2">
    <source>
        <dbReference type="ARBA" id="ARBA00022664"/>
    </source>
</evidence>
<dbReference type="RefSeq" id="NP_001346633.1">
    <property type="nucleotide sequence ID" value="NM_001359704.1"/>
</dbReference>
<feature type="compositionally biased region" description="Basic and acidic residues" evidence="5">
    <location>
        <begin position="54"/>
        <end position="90"/>
    </location>
</feature>
<gene>
    <name evidence="9" type="primary">LOC100217215</name>
    <name evidence="8" type="ORF">ZEAMMB73_Zm00001d016084</name>
</gene>
<evidence type="ECO:0000259" key="6">
    <source>
        <dbReference type="Pfam" id="PF06544"/>
    </source>
</evidence>
<dbReference type="GeneID" id="100217215"/>
<dbReference type="InterPro" id="IPR013881">
    <property type="entry name" value="Pre-mRNA_splic_Prp3_dom"/>
</dbReference>
<dbReference type="GO" id="GO:0046540">
    <property type="term" value="C:U4/U6 x U5 tri-snRNP complex"/>
    <property type="evidence" value="ECO:0000318"/>
    <property type="project" value="GO_Central"/>
</dbReference>
<feature type="compositionally biased region" description="Pro residues" evidence="5">
    <location>
        <begin position="605"/>
        <end position="618"/>
    </location>
</feature>
<dbReference type="SMR" id="A0A1D6H5E5"/>
<evidence type="ECO:0000256" key="3">
    <source>
        <dbReference type="ARBA" id="ARBA00023187"/>
    </source>
</evidence>
<evidence type="ECO:0007829" key="11">
    <source>
        <dbReference type="PeptideAtlas" id="A0A1D6H5E5"/>
    </source>
</evidence>
<feature type="compositionally biased region" description="Basic residues" evidence="5">
    <location>
        <begin position="625"/>
        <end position="634"/>
    </location>
</feature>
<feature type="region of interest" description="Disordered" evidence="5">
    <location>
        <begin position="1"/>
        <end position="276"/>
    </location>
</feature>
<dbReference type="OMA" id="RIKSQFG"/>
<dbReference type="EMBL" id="CM000781">
    <property type="protein sequence ID" value="AQK70044.1"/>
    <property type="molecule type" value="Genomic_DNA"/>
</dbReference>
<accession>A0A1D6H5E5</accession>
<feature type="compositionally biased region" description="Low complexity" evidence="5">
    <location>
        <begin position="263"/>
        <end position="276"/>
    </location>
</feature>
<comment type="subcellular location">
    <subcellularLocation>
        <location evidence="1">Nucleus</location>
    </subcellularLocation>
</comment>
<keyword evidence="10" id="KW-1185">Reference proteome</keyword>
<evidence type="ECO:0000313" key="9">
    <source>
        <dbReference type="EnsemblPlants" id="Zm00001eb238080_P002"/>
    </source>
</evidence>